<dbReference type="Proteomes" id="UP000419743">
    <property type="component" value="Unassembled WGS sequence"/>
</dbReference>
<evidence type="ECO:0000313" key="2">
    <source>
        <dbReference type="Proteomes" id="UP000419743"/>
    </source>
</evidence>
<comment type="caution">
    <text evidence="1">The sequence shown here is derived from an EMBL/GenBank/DDBJ whole genome shotgun (WGS) entry which is preliminary data.</text>
</comment>
<dbReference type="RefSeq" id="WP_156740081.1">
    <property type="nucleotide sequence ID" value="NZ_CACRYJ010000017.1"/>
</dbReference>
<sequence>MEVFLLQHIHHGGEPGEAVHRDYEVLDGAVAYDDDLDDAKIVGVYSTELAVFAAMDRARQREGFRDEPDCFMVDTYLLDEDQWTTGYVTLSPDDD</sequence>
<name>A0A7M4DGL3_9MICO</name>
<gene>
    <name evidence="1" type="ORF">HALOF300_01260</name>
</gene>
<evidence type="ECO:0000313" key="1">
    <source>
        <dbReference type="EMBL" id="VZO36056.1"/>
    </source>
</evidence>
<protein>
    <submittedName>
        <fullName evidence="1">Uncharacterized protein</fullName>
    </submittedName>
</protein>
<accession>A0A7M4DGL3</accession>
<organism evidence="1 2">
    <name type="scientific">Occultella aeris</name>
    <dbReference type="NCBI Taxonomy" id="2761496"/>
    <lineage>
        <taxon>Bacteria</taxon>
        <taxon>Bacillati</taxon>
        <taxon>Actinomycetota</taxon>
        <taxon>Actinomycetes</taxon>
        <taxon>Micrococcales</taxon>
        <taxon>Ruaniaceae</taxon>
        <taxon>Occultella</taxon>
    </lineage>
</organism>
<dbReference type="AlphaFoldDB" id="A0A7M4DGL3"/>
<reference evidence="1 2" key="1">
    <citation type="submission" date="2019-11" db="EMBL/GenBank/DDBJ databases">
        <authorList>
            <person name="Criscuolo A."/>
        </authorList>
    </citation>
    <scope>NUCLEOTIDE SEQUENCE [LARGE SCALE GENOMIC DNA]</scope>
    <source>
        <strain evidence="1">CIP111667</strain>
    </source>
</reference>
<keyword evidence="2" id="KW-1185">Reference proteome</keyword>
<proteinExistence type="predicted"/>
<dbReference type="EMBL" id="CACRYJ010000017">
    <property type="protein sequence ID" value="VZO36056.1"/>
    <property type="molecule type" value="Genomic_DNA"/>
</dbReference>